<gene>
    <name evidence="2" type="ORF">POM88_034226</name>
</gene>
<dbReference type="InterPro" id="IPR006566">
    <property type="entry name" value="FBD"/>
</dbReference>
<reference evidence="2" key="1">
    <citation type="submission" date="2023-02" db="EMBL/GenBank/DDBJ databases">
        <title>Genome of toxic invasive species Heracleum sosnowskyi carries increased number of genes despite the absence of recent whole-genome duplications.</title>
        <authorList>
            <person name="Schelkunov M."/>
            <person name="Shtratnikova V."/>
            <person name="Makarenko M."/>
            <person name="Klepikova A."/>
            <person name="Omelchenko D."/>
            <person name="Novikova G."/>
            <person name="Obukhova E."/>
            <person name="Bogdanov V."/>
            <person name="Penin A."/>
            <person name="Logacheva M."/>
        </authorList>
    </citation>
    <scope>NUCLEOTIDE SEQUENCE</scope>
    <source>
        <strain evidence="2">Hsosn_3</strain>
        <tissue evidence="2">Leaf</tissue>
    </source>
</reference>
<dbReference type="Proteomes" id="UP001237642">
    <property type="component" value="Unassembled WGS sequence"/>
</dbReference>
<sequence>MRSAPNLYKLHIKAGFTKDAVQVNLKDYLVEDCTMDHLEIVTFNFLKGFRAELELVKFILARSLLLKTTFLPRVGVIKKDVALLIEEEILQYLKASSRVQIRHLEHDVYF</sequence>
<organism evidence="2 3">
    <name type="scientific">Heracleum sosnowskyi</name>
    <dbReference type="NCBI Taxonomy" id="360622"/>
    <lineage>
        <taxon>Eukaryota</taxon>
        <taxon>Viridiplantae</taxon>
        <taxon>Streptophyta</taxon>
        <taxon>Embryophyta</taxon>
        <taxon>Tracheophyta</taxon>
        <taxon>Spermatophyta</taxon>
        <taxon>Magnoliopsida</taxon>
        <taxon>eudicotyledons</taxon>
        <taxon>Gunneridae</taxon>
        <taxon>Pentapetalae</taxon>
        <taxon>asterids</taxon>
        <taxon>campanulids</taxon>
        <taxon>Apiales</taxon>
        <taxon>Apiaceae</taxon>
        <taxon>Apioideae</taxon>
        <taxon>apioid superclade</taxon>
        <taxon>Tordylieae</taxon>
        <taxon>Tordyliinae</taxon>
        <taxon>Heracleum</taxon>
    </lineage>
</organism>
<reference evidence="2" key="2">
    <citation type="submission" date="2023-05" db="EMBL/GenBank/DDBJ databases">
        <authorList>
            <person name="Schelkunov M.I."/>
        </authorList>
    </citation>
    <scope>NUCLEOTIDE SEQUENCE</scope>
    <source>
        <strain evidence="2">Hsosn_3</strain>
        <tissue evidence="2">Leaf</tissue>
    </source>
</reference>
<comment type="caution">
    <text evidence="2">The sequence shown here is derived from an EMBL/GenBank/DDBJ whole genome shotgun (WGS) entry which is preliminary data.</text>
</comment>
<evidence type="ECO:0000259" key="1">
    <source>
        <dbReference type="Pfam" id="PF08387"/>
    </source>
</evidence>
<protein>
    <recommendedName>
        <fullName evidence="1">FBD domain-containing protein</fullName>
    </recommendedName>
</protein>
<accession>A0AAD8MCY6</accession>
<dbReference type="EMBL" id="JAUIZM010000008">
    <property type="protein sequence ID" value="KAK1368134.1"/>
    <property type="molecule type" value="Genomic_DNA"/>
</dbReference>
<name>A0AAD8MCY6_9APIA</name>
<evidence type="ECO:0000313" key="3">
    <source>
        <dbReference type="Proteomes" id="UP001237642"/>
    </source>
</evidence>
<keyword evidence="3" id="KW-1185">Reference proteome</keyword>
<feature type="domain" description="FBD" evidence="1">
    <location>
        <begin position="32"/>
        <end position="68"/>
    </location>
</feature>
<dbReference type="Pfam" id="PF08387">
    <property type="entry name" value="FBD"/>
    <property type="match status" value="1"/>
</dbReference>
<evidence type="ECO:0000313" key="2">
    <source>
        <dbReference type="EMBL" id="KAK1368134.1"/>
    </source>
</evidence>
<dbReference type="AlphaFoldDB" id="A0AAD8MCY6"/>
<proteinExistence type="predicted"/>